<reference evidence="3 4" key="1">
    <citation type="submission" date="2024-04" db="EMBL/GenBank/DDBJ databases">
        <title>Human intestinal bacterial collection.</title>
        <authorList>
            <person name="Pauvert C."/>
            <person name="Hitch T.C.A."/>
            <person name="Clavel T."/>
        </authorList>
    </citation>
    <scope>NUCLEOTIDE SEQUENCE [LARGE SCALE GENOMIC DNA]</scope>
    <source>
        <strain evidence="3 4">CLA-AA-H141</strain>
    </source>
</reference>
<dbReference type="RefSeq" id="WP_118675585.1">
    <property type="nucleotide sequence ID" value="NZ_JAOQJS010000006.1"/>
</dbReference>
<sequence length="171" mass="19511">MSHSNSNSGGCLPGIIIFLIICYIIGAVSDSGKHTCYYIGCDWEVDKNETYCWYHKDYGHRKSYNVTTQATTESNYHKQSSSYKTKKKATYKPEPNTTEKPTASGYNKHSGSSSRYSTATEAAHSQDVYDSYDDGYDDVYDNMGDYDEDRYDEDDDYRDGVDDAIDEFGYY</sequence>
<evidence type="ECO:0000256" key="1">
    <source>
        <dbReference type="SAM" id="MobiDB-lite"/>
    </source>
</evidence>
<keyword evidence="4" id="KW-1185">Reference proteome</keyword>
<organism evidence="3 4">
    <name type="scientific">Coprococcus ammoniilyticus</name>
    <dbReference type="NCBI Taxonomy" id="2981785"/>
    <lineage>
        <taxon>Bacteria</taxon>
        <taxon>Bacillati</taxon>
        <taxon>Bacillota</taxon>
        <taxon>Clostridia</taxon>
        <taxon>Lachnospirales</taxon>
        <taxon>Lachnospiraceae</taxon>
        <taxon>Coprococcus</taxon>
    </lineage>
</organism>
<protein>
    <submittedName>
        <fullName evidence="3">Uncharacterized protein</fullName>
    </submittedName>
</protein>
<evidence type="ECO:0000313" key="3">
    <source>
        <dbReference type="EMBL" id="MEQ2454660.1"/>
    </source>
</evidence>
<keyword evidence="2" id="KW-1133">Transmembrane helix</keyword>
<comment type="caution">
    <text evidence="3">The sequence shown here is derived from an EMBL/GenBank/DDBJ whole genome shotgun (WGS) entry which is preliminary data.</text>
</comment>
<feature type="transmembrane region" description="Helical" evidence="2">
    <location>
        <begin position="12"/>
        <end position="29"/>
    </location>
</feature>
<dbReference type="EMBL" id="JBBNFM010000009">
    <property type="protein sequence ID" value="MEQ2454660.1"/>
    <property type="molecule type" value="Genomic_DNA"/>
</dbReference>
<accession>A0ABV1EKZ4</accession>
<evidence type="ECO:0000256" key="2">
    <source>
        <dbReference type="SAM" id="Phobius"/>
    </source>
</evidence>
<name>A0ABV1EKZ4_9FIRM</name>
<gene>
    <name evidence="3" type="ORF">AAAT04_11480</name>
</gene>
<feature type="compositionally biased region" description="Acidic residues" evidence="1">
    <location>
        <begin position="130"/>
        <end position="171"/>
    </location>
</feature>
<evidence type="ECO:0000313" key="4">
    <source>
        <dbReference type="Proteomes" id="UP001482186"/>
    </source>
</evidence>
<keyword evidence="2" id="KW-0812">Transmembrane</keyword>
<feature type="compositionally biased region" description="Polar residues" evidence="1">
    <location>
        <begin position="95"/>
        <end position="120"/>
    </location>
</feature>
<keyword evidence="2" id="KW-0472">Membrane</keyword>
<proteinExistence type="predicted"/>
<feature type="region of interest" description="Disordered" evidence="1">
    <location>
        <begin position="70"/>
        <end position="171"/>
    </location>
</feature>
<dbReference type="Proteomes" id="UP001482186">
    <property type="component" value="Unassembled WGS sequence"/>
</dbReference>